<feature type="transmembrane region" description="Helical" evidence="9">
    <location>
        <begin position="201"/>
        <end position="227"/>
    </location>
</feature>
<dbReference type="GeneID" id="110235147"/>
<evidence type="ECO:0000256" key="4">
    <source>
        <dbReference type="ARBA" id="ARBA00023040"/>
    </source>
</evidence>
<dbReference type="InterPro" id="IPR017452">
    <property type="entry name" value="GPCR_Rhodpsn_7TM"/>
</dbReference>
<comment type="similarity">
    <text evidence="8">Belongs to the G-protein coupled receptor 1 family.</text>
</comment>
<dbReference type="SUPFAM" id="SSF81321">
    <property type="entry name" value="Family A G protein-coupled receptor-like"/>
    <property type="match status" value="1"/>
</dbReference>
<evidence type="ECO:0000256" key="2">
    <source>
        <dbReference type="ARBA" id="ARBA00022692"/>
    </source>
</evidence>
<keyword evidence="4 8" id="KW-0297">G-protein coupled receptor</keyword>
<keyword evidence="7 8" id="KW-0807">Transducer</keyword>
<dbReference type="SMART" id="SM01381">
    <property type="entry name" value="7TM_GPCR_Srsx"/>
    <property type="match status" value="1"/>
</dbReference>
<dbReference type="AlphaFoldDB" id="A0A913YEE1"/>
<dbReference type="OMA" id="ITISWFI"/>
<feature type="transmembrane region" description="Helical" evidence="9">
    <location>
        <begin position="296"/>
        <end position="319"/>
    </location>
</feature>
<keyword evidence="3 9" id="KW-1133">Transmembrane helix</keyword>
<dbReference type="InterPro" id="IPR000276">
    <property type="entry name" value="GPCR_Rhodpsn"/>
</dbReference>
<dbReference type="PANTHER" id="PTHR45695">
    <property type="entry name" value="LEUCOKININ RECEPTOR-RELATED"/>
    <property type="match status" value="1"/>
</dbReference>
<evidence type="ECO:0000256" key="1">
    <source>
        <dbReference type="ARBA" id="ARBA00004141"/>
    </source>
</evidence>
<keyword evidence="5 9" id="KW-0472">Membrane</keyword>
<feature type="transmembrane region" description="Helical" evidence="9">
    <location>
        <begin position="255"/>
        <end position="284"/>
    </location>
</feature>
<evidence type="ECO:0000256" key="8">
    <source>
        <dbReference type="RuleBase" id="RU000688"/>
    </source>
</evidence>
<dbReference type="RefSeq" id="XP_028513700.1">
    <property type="nucleotide sequence ID" value="XM_028657899.1"/>
</dbReference>
<evidence type="ECO:0000259" key="10">
    <source>
        <dbReference type="PROSITE" id="PS50262"/>
    </source>
</evidence>
<dbReference type="Proteomes" id="UP000887567">
    <property type="component" value="Unplaced"/>
</dbReference>
<keyword evidence="2 8" id="KW-0812">Transmembrane</keyword>
<dbReference type="Gene3D" id="1.20.1070.10">
    <property type="entry name" value="Rhodopsin 7-helix transmembrane proteins"/>
    <property type="match status" value="1"/>
</dbReference>
<dbReference type="PROSITE" id="PS00237">
    <property type="entry name" value="G_PROTEIN_RECEP_F1_1"/>
    <property type="match status" value="1"/>
</dbReference>
<evidence type="ECO:0000313" key="11">
    <source>
        <dbReference type="EnsemblMetazoa" id="XP_028513700.1"/>
    </source>
</evidence>
<sequence length="355" mass="40474">MMESTNNTTNYTLDVPLKCFYLDLSTGAFISKLIGYSLLILFSSIGNICIIILTIRTKQERGAMDIFILNMAFSDLSVPFVIGPKSLYEVATHTEGLWQLRGKAGDVLCKLTTFLVDISPIVSSLTLCCITIERFLAIVRPQISLQSNKTKERMHFIMSAVTWIIAIGFCAPYFKYFKLTEYDDVRADCEYSFDNEVAHRAYTITACILFIVLPTVLMATMYTLAIITLKRSNKRMSISLTQVAKHQRSLRMRTVLKLSIAVVLGFFLCWGPWNVGVFLLTFSWGWSNTNTCAFKYYWFFASFMSLLNAATNPWTYLLLVERFKRQLRKAFRLSVSRIIRFLPGRTGRCDIGGGQ</sequence>
<comment type="subcellular location">
    <subcellularLocation>
        <location evidence="1">Membrane</location>
        <topology evidence="1">Multi-pass membrane protein</topology>
    </subcellularLocation>
</comment>
<dbReference type="PANTHER" id="PTHR45695:SF9">
    <property type="entry name" value="LEUCOKININ RECEPTOR"/>
    <property type="match status" value="1"/>
</dbReference>
<evidence type="ECO:0000256" key="6">
    <source>
        <dbReference type="ARBA" id="ARBA00023170"/>
    </source>
</evidence>
<evidence type="ECO:0000256" key="9">
    <source>
        <dbReference type="SAM" id="Phobius"/>
    </source>
</evidence>
<dbReference type="CDD" id="cd00637">
    <property type="entry name" value="7tm_classA_rhodopsin-like"/>
    <property type="match status" value="1"/>
</dbReference>
<accession>A0A913YEE1</accession>
<feature type="transmembrane region" description="Helical" evidence="9">
    <location>
        <begin position="156"/>
        <end position="174"/>
    </location>
</feature>
<dbReference type="KEGG" id="epa:110235147"/>
<keyword evidence="12" id="KW-1185">Reference proteome</keyword>
<evidence type="ECO:0000313" key="12">
    <source>
        <dbReference type="Proteomes" id="UP000887567"/>
    </source>
</evidence>
<feature type="transmembrane region" description="Helical" evidence="9">
    <location>
        <begin position="33"/>
        <end position="55"/>
    </location>
</feature>
<proteinExistence type="inferred from homology"/>
<protein>
    <recommendedName>
        <fullName evidence="10">G-protein coupled receptors family 1 profile domain-containing protein</fullName>
    </recommendedName>
</protein>
<organism evidence="11 12">
    <name type="scientific">Exaiptasia diaphana</name>
    <name type="common">Tropical sea anemone</name>
    <name type="synonym">Aiptasia pulchella</name>
    <dbReference type="NCBI Taxonomy" id="2652724"/>
    <lineage>
        <taxon>Eukaryota</taxon>
        <taxon>Metazoa</taxon>
        <taxon>Cnidaria</taxon>
        <taxon>Anthozoa</taxon>
        <taxon>Hexacorallia</taxon>
        <taxon>Actiniaria</taxon>
        <taxon>Aiptasiidae</taxon>
        <taxon>Exaiptasia</taxon>
    </lineage>
</organism>
<evidence type="ECO:0000256" key="5">
    <source>
        <dbReference type="ARBA" id="ARBA00023136"/>
    </source>
</evidence>
<dbReference type="Pfam" id="PF00001">
    <property type="entry name" value="7tm_1"/>
    <property type="match status" value="1"/>
</dbReference>
<dbReference type="GO" id="GO:0005886">
    <property type="term" value="C:plasma membrane"/>
    <property type="evidence" value="ECO:0007669"/>
    <property type="project" value="TreeGrafter"/>
</dbReference>
<name>A0A913YEE1_EXADI</name>
<dbReference type="GO" id="GO:0004930">
    <property type="term" value="F:G protein-coupled receptor activity"/>
    <property type="evidence" value="ECO:0007669"/>
    <property type="project" value="UniProtKB-KW"/>
</dbReference>
<dbReference type="OrthoDB" id="9876908at2759"/>
<dbReference type="EnsemblMetazoa" id="XM_028657899.1">
    <property type="protein sequence ID" value="XP_028513700.1"/>
    <property type="gene ID" value="LOC110235147"/>
</dbReference>
<reference evidence="11" key="1">
    <citation type="submission" date="2022-11" db="UniProtKB">
        <authorList>
            <consortium name="EnsemblMetazoa"/>
        </authorList>
    </citation>
    <scope>IDENTIFICATION</scope>
</reference>
<dbReference type="PROSITE" id="PS50262">
    <property type="entry name" value="G_PROTEIN_RECEP_F1_2"/>
    <property type="match status" value="1"/>
</dbReference>
<keyword evidence="6 8" id="KW-0675">Receptor</keyword>
<dbReference type="PRINTS" id="PR00237">
    <property type="entry name" value="GPCRRHODOPSN"/>
</dbReference>
<evidence type="ECO:0000256" key="7">
    <source>
        <dbReference type="ARBA" id="ARBA00023224"/>
    </source>
</evidence>
<feature type="domain" description="G-protein coupled receptors family 1 profile" evidence="10">
    <location>
        <begin position="46"/>
        <end position="316"/>
    </location>
</feature>
<evidence type="ECO:0000256" key="3">
    <source>
        <dbReference type="ARBA" id="ARBA00022989"/>
    </source>
</evidence>